<protein>
    <submittedName>
        <fullName evidence="2">Uncharacterized protein</fullName>
    </submittedName>
</protein>
<feature type="compositionally biased region" description="Low complexity" evidence="1">
    <location>
        <begin position="306"/>
        <end position="327"/>
    </location>
</feature>
<reference evidence="2" key="1">
    <citation type="journal article" date="2019" name="Environ. Microbiol.">
        <title>Fungal ecological strategies reflected in gene transcription - a case study of two litter decomposers.</title>
        <authorList>
            <person name="Barbi F."/>
            <person name="Kohler A."/>
            <person name="Barry K."/>
            <person name="Baskaran P."/>
            <person name="Daum C."/>
            <person name="Fauchery L."/>
            <person name="Ihrmark K."/>
            <person name="Kuo A."/>
            <person name="LaButti K."/>
            <person name="Lipzen A."/>
            <person name="Morin E."/>
            <person name="Grigoriev I.V."/>
            <person name="Henrissat B."/>
            <person name="Lindahl B."/>
            <person name="Martin F."/>
        </authorList>
    </citation>
    <scope>NUCLEOTIDE SEQUENCE</scope>
    <source>
        <strain evidence="2">JB14</strain>
    </source>
</reference>
<feature type="compositionally biased region" description="Acidic residues" evidence="1">
    <location>
        <begin position="366"/>
        <end position="378"/>
    </location>
</feature>
<dbReference type="Proteomes" id="UP000799118">
    <property type="component" value="Unassembled WGS sequence"/>
</dbReference>
<evidence type="ECO:0000313" key="3">
    <source>
        <dbReference type="Proteomes" id="UP000799118"/>
    </source>
</evidence>
<keyword evidence="3" id="KW-1185">Reference proteome</keyword>
<feature type="region of interest" description="Disordered" evidence="1">
    <location>
        <begin position="196"/>
        <end position="327"/>
    </location>
</feature>
<gene>
    <name evidence="2" type="ORF">BT96DRAFT_995702</name>
</gene>
<feature type="compositionally biased region" description="Low complexity" evidence="1">
    <location>
        <begin position="26"/>
        <end position="35"/>
    </location>
</feature>
<evidence type="ECO:0000256" key="1">
    <source>
        <dbReference type="SAM" id="MobiDB-lite"/>
    </source>
</evidence>
<feature type="region of interest" description="Disordered" evidence="1">
    <location>
        <begin position="348"/>
        <end position="398"/>
    </location>
</feature>
<accession>A0A6A4HI26</accession>
<feature type="compositionally biased region" description="Polar residues" evidence="1">
    <location>
        <begin position="198"/>
        <end position="210"/>
    </location>
</feature>
<proteinExistence type="predicted"/>
<feature type="compositionally biased region" description="Low complexity" evidence="1">
    <location>
        <begin position="60"/>
        <end position="70"/>
    </location>
</feature>
<organism evidence="2 3">
    <name type="scientific">Gymnopus androsaceus JB14</name>
    <dbReference type="NCBI Taxonomy" id="1447944"/>
    <lineage>
        <taxon>Eukaryota</taxon>
        <taxon>Fungi</taxon>
        <taxon>Dikarya</taxon>
        <taxon>Basidiomycota</taxon>
        <taxon>Agaricomycotina</taxon>
        <taxon>Agaricomycetes</taxon>
        <taxon>Agaricomycetidae</taxon>
        <taxon>Agaricales</taxon>
        <taxon>Marasmiineae</taxon>
        <taxon>Omphalotaceae</taxon>
        <taxon>Gymnopus</taxon>
    </lineage>
</organism>
<name>A0A6A4HI26_9AGAR</name>
<feature type="compositionally biased region" description="Low complexity" evidence="1">
    <location>
        <begin position="240"/>
        <end position="253"/>
    </location>
</feature>
<feature type="compositionally biased region" description="Polar residues" evidence="1">
    <location>
        <begin position="295"/>
        <end position="305"/>
    </location>
</feature>
<dbReference type="EMBL" id="ML769495">
    <property type="protein sequence ID" value="KAE9397603.1"/>
    <property type="molecule type" value="Genomic_DNA"/>
</dbReference>
<evidence type="ECO:0000313" key="2">
    <source>
        <dbReference type="EMBL" id="KAE9397603.1"/>
    </source>
</evidence>
<feature type="region of interest" description="Disordered" evidence="1">
    <location>
        <begin position="1"/>
        <end position="135"/>
    </location>
</feature>
<feature type="compositionally biased region" description="Low complexity" evidence="1">
    <location>
        <begin position="217"/>
        <end position="230"/>
    </location>
</feature>
<sequence>MSYNPHTGLNYWPSDQDHGPYQQNHHSSQQSTFPPSTFPPSHSPPYVHSQQDYRSHLYMQQQYQQQQRVQQHFDSRHHAPPFDSQSMPQPALSKQHPITHPRQQAIHHLPTGNPSQFAANDGTHSPFPARRGAALLSGGHASPFVANASSNRQTIQNRSNAQQDFEHARPPAVACPPVVAPAPVILTWDTPQVGYPVDTSTLPGSRNGTPTPHEALPPSSQPISQRPSFQMSSRGMSLASMMNNSQAKQSSSAALEGPALGEDPEPVGAPASPGIGPILGPRLSTSTAFPGPVSLTPTARSASPNLSRSTASPAPASHSPTSLSANPISSAPATPIFSAAAAAGVSATDTGAGETGAGRLNHGADAAEDNESDWEDEERWPQKDSSSVKARRGRQEGNLARQANALKRKEIMKDLDEWREMTEKALAAIAAKHDYKVERLKKLLGSSPRLRKKREMTDMDALVHAKSKELNDGLPKGSRHKIGEVKWRLKADKTLMACLGNKEKMKVFREELEDAREDKRSVARISNKSVAIRLGKLLKRF</sequence>
<dbReference type="OrthoDB" id="2664589at2759"/>
<dbReference type="AlphaFoldDB" id="A0A6A4HI26"/>